<name>A0A3Q1JUH3_ANATE</name>
<dbReference type="PROSITE" id="PS00237">
    <property type="entry name" value="G_PROTEIN_RECEP_F1_1"/>
    <property type="match status" value="1"/>
</dbReference>
<dbReference type="Pfam" id="PF00001">
    <property type="entry name" value="7tm_1"/>
    <property type="match status" value="1"/>
</dbReference>
<keyword evidence="7 9" id="KW-0675">Receptor</keyword>
<evidence type="ECO:0000256" key="7">
    <source>
        <dbReference type="ARBA" id="ARBA00023170"/>
    </source>
</evidence>
<dbReference type="AlphaFoldDB" id="A0A3Q1JUH3"/>
<dbReference type="GeneTree" id="ENSGT01050000244823"/>
<feature type="transmembrane region" description="Helical" evidence="10">
    <location>
        <begin position="186"/>
        <end position="206"/>
    </location>
</feature>
<evidence type="ECO:0000313" key="13">
    <source>
        <dbReference type="Proteomes" id="UP000265040"/>
    </source>
</evidence>
<sequence>RHHRSDTLQAEINFSPDEQHHSTMNEFPHLNHITLHECLISHYMSLSPCRQLHTPTNLLLLSLAVSDLLVGLVVTPIGVLRQIACWFLGDLVCSLYNYVSCFIISASIGDMVLISVDRYVAICDPLHYSTRVTVRRVKMCVYVCWISSLLYNSLFLKDDLTQPGRYKSCYGECVIVTDYISGTIDIVLSFVLPVTVILLLYVRVFLTAVSQARAMRSHVAATTLHHSGTVLNKKSELKAARTLGIVVVVFLLCFCPLYSGSFIIDSFDRSRCKTHCLFPVFTKILQNRRIILFFFPMFHSTVPTVH</sequence>
<dbReference type="PRINTS" id="PR00237">
    <property type="entry name" value="GPCRRHODOPSN"/>
</dbReference>
<keyword evidence="5 9" id="KW-0297">G-protein coupled receptor</keyword>
<feature type="transmembrane region" description="Helical" evidence="10">
    <location>
        <begin position="243"/>
        <end position="264"/>
    </location>
</feature>
<dbReference type="PANTHER" id="PTHR24249">
    <property type="entry name" value="HISTAMINE RECEPTOR-RELATED G-PROTEIN COUPLED RECEPTOR"/>
    <property type="match status" value="1"/>
</dbReference>
<evidence type="ECO:0000256" key="4">
    <source>
        <dbReference type="ARBA" id="ARBA00022989"/>
    </source>
</evidence>
<keyword evidence="3 9" id="KW-0812">Transmembrane</keyword>
<evidence type="ECO:0000313" key="12">
    <source>
        <dbReference type="Ensembl" id="ENSATEP00000018786.2"/>
    </source>
</evidence>
<dbReference type="Gene3D" id="1.20.1070.10">
    <property type="entry name" value="Rhodopsin 7-helix transmembrane proteins"/>
    <property type="match status" value="1"/>
</dbReference>
<reference evidence="12" key="2">
    <citation type="submission" date="2025-08" db="UniProtKB">
        <authorList>
            <consortium name="Ensembl"/>
        </authorList>
    </citation>
    <scope>IDENTIFICATION</scope>
</reference>
<reference evidence="12" key="1">
    <citation type="submission" date="2021-04" db="EMBL/GenBank/DDBJ databases">
        <authorList>
            <consortium name="Wellcome Sanger Institute Data Sharing"/>
        </authorList>
    </citation>
    <scope>NUCLEOTIDE SEQUENCE [LARGE SCALE GENOMIC DNA]</scope>
</reference>
<evidence type="ECO:0000259" key="11">
    <source>
        <dbReference type="PROSITE" id="PS50262"/>
    </source>
</evidence>
<evidence type="ECO:0000256" key="1">
    <source>
        <dbReference type="ARBA" id="ARBA00004651"/>
    </source>
</evidence>
<proteinExistence type="inferred from homology"/>
<feature type="domain" description="G-protein coupled receptors family 1 profile" evidence="11">
    <location>
        <begin position="30"/>
        <end position="258"/>
    </location>
</feature>
<dbReference type="PANTHER" id="PTHR24249:SF381">
    <property type="entry name" value="TRACE AMINE ASSOCIATED RECEPTOR 19P-RELATED"/>
    <property type="match status" value="1"/>
</dbReference>
<dbReference type="InParanoid" id="A0A3Q1JUH3"/>
<dbReference type="PROSITE" id="PS50262">
    <property type="entry name" value="G_PROTEIN_RECEP_F1_2"/>
    <property type="match status" value="1"/>
</dbReference>
<dbReference type="GO" id="GO:0005886">
    <property type="term" value="C:plasma membrane"/>
    <property type="evidence" value="ECO:0007669"/>
    <property type="project" value="UniProtKB-SubCell"/>
</dbReference>
<dbReference type="InterPro" id="IPR000276">
    <property type="entry name" value="GPCR_Rhodpsn"/>
</dbReference>
<feature type="transmembrane region" description="Helical" evidence="10">
    <location>
        <begin position="95"/>
        <end position="116"/>
    </location>
</feature>
<dbReference type="SUPFAM" id="SSF81321">
    <property type="entry name" value="Family A G protein-coupled receptor-like"/>
    <property type="match status" value="1"/>
</dbReference>
<evidence type="ECO:0000256" key="3">
    <source>
        <dbReference type="ARBA" id="ARBA00022692"/>
    </source>
</evidence>
<comment type="similarity">
    <text evidence="9">Belongs to the G-protein coupled receptor 1 family.</text>
</comment>
<keyword evidence="2" id="KW-1003">Cell membrane</keyword>
<dbReference type="InterPro" id="IPR050569">
    <property type="entry name" value="TAAR"/>
</dbReference>
<dbReference type="GO" id="GO:0001594">
    <property type="term" value="F:trace-amine receptor activity"/>
    <property type="evidence" value="ECO:0007669"/>
    <property type="project" value="TreeGrafter"/>
</dbReference>
<evidence type="ECO:0000256" key="8">
    <source>
        <dbReference type="ARBA" id="ARBA00023224"/>
    </source>
</evidence>
<dbReference type="STRING" id="64144.ENSATEP00000018786"/>
<evidence type="ECO:0000256" key="6">
    <source>
        <dbReference type="ARBA" id="ARBA00023136"/>
    </source>
</evidence>
<accession>A0A3Q1JUH3</accession>
<feature type="transmembrane region" description="Helical" evidence="10">
    <location>
        <begin position="58"/>
        <end position="83"/>
    </location>
</feature>
<dbReference type="Proteomes" id="UP000265040">
    <property type="component" value="Chromosome 21"/>
</dbReference>
<keyword evidence="6 10" id="KW-0472">Membrane</keyword>
<keyword evidence="4 10" id="KW-1133">Transmembrane helix</keyword>
<evidence type="ECO:0000256" key="2">
    <source>
        <dbReference type="ARBA" id="ARBA00022475"/>
    </source>
</evidence>
<evidence type="ECO:0000256" key="10">
    <source>
        <dbReference type="SAM" id="Phobius"/>
    </source>
</evidence>
<comment type="subcellular location">
    <subcellularLocation>
        <location evidence="1">Cell membrane</location>
        <topology evidence="1">Multi-pass membrane protein</topology>
    </subcellularLocation>
</comment>
<dbReference type="Ensembl" id="ENSATET00000019102.2">
    <property type="protein sequence ID" value="ENSATEP00000018786.2"/>
    <property type="gene ID" value="ENSATEG00000013070.2"/>
</dbReference>
<dbReference type="InterPro" id="IPR017452">
    <property type="entry name" value="GPCR_Rhodpsn_7TM"/>
</dbReference>
<keyword evidence="13" id="KW-1185">Reference proteome</keyword>
<evidence type="ECO:0000256" key="5">
    <source>
        <dbReference type="ARBA" id="ARBA00023040"/>
    </source>
</evidence>
<dbReference type="OrthoDB" id="10042731at2759"/>
<feature type="transmembrane region" description="Helical" evidence="10">
    <location>
        <begin position="137"/>
        <end position="156"/>
    </location>
</feature>
<protein>
    <recommendedName>
        <fullName evidence="11">G-protein coupled receptors family 1 profile domain-containing protein</fullName>
    </recommendedName>
</protein>
<evidence type="ECO:0000256" key="9">
    <source>
        <dbReference type="RuleBase" id="RU000688"/>
    </source>
</evidence>
<organism evidence="12 13">
    <name type="scientific">Anabas testudineus</name>
    <name type="common">Climbing perch</name>
    <name type="synonym">Anthias testudineus</name>
    <dbReference type="NCBI Taxonomy" id="64144"/>
    <lineage>
        <taxon>Eukaryota</taxon>
        <taxon>Metazoa</taxon>
        <taxon>Chordata</taxon>
        <taxon>Craniata</taxon>
        <taxon>Vertebrata</taxon>
        <taxon>Euteleostomi</taxon>
        <taxon>Actinopterygii</taxon>
        <taxon>Neopterygii</taxon>
        <taxon>Teleostei</taxon>
        <taxon>Neoteleostei</taxon>
        <taxon>Acanthomorphata</taxon>
        <taxon>Anabantaria</taxon>
        <taxon>Anabantiformes</taxon>
        <taxon>Anabantoidei</taxon>
        <taxon>Anabantidae</taxon>
        <taxon>Anabas</taxon>
    </lineage>
</organism>
<keyword evidence="8 9" id="KW-0807">Transducer</keyword>
<reference evidence="12" key="3">
    <citation type="submission" date="2025-09" db="UniProtKB">
        <authorList>
            <consortium name="Ensembl"/>
        </authorList>
    </citation>
    <scope>IDENTIFICATION</scope>
</reference>